<name>A0AAN6M3M6_9PLEO</name>
<feature type="region of interest" description="Disordered" evidence="1">
    <location>
        <begin position="41"/>
        <end position="184"/>
    </location>
</feature>
<evidence type="ECO:0000313" key="3">
    <source>
        <dbReference type="Proteomes" id="UP001280581"/>
    </source>
</evidence>
<dbReference type="EMBL" id="WVTA01000003">
    <property type="protein sequence ID" value="KAK3215193.1"/>
    <property type="molecule type" value="Genomic_DNA"/>
</dbReference>
<organism evidence="2 3">
    <name type="scientific">Pseudopithomyces chartarum</name>
    <dbReference type="NCBI Taxonomy" id="1892770"/>
    <lineage>
        <taxon>Eukaryota</taxon>
        <taxon>Fungi</taxon>
        <taxon>Dikarya</taxon>
        <taxon>Ascomycota</taxon>
        <taxon>Pezizomycotina</taxon>
        <taxon>Dothideomycetes</taxon>
        <taxon>Pleosporomycetidae</taxon>
        <taxon>Pleosporales</taxon>
        <taxon>Massarineae</taxon>
        <taxon>Didymosphaeriaceae</taxon>
        <taxon>Pseudopithomyces</taxon>
    </lineage>
</organism>
<feature type="compositionally biased region" description="Basic and acidic residues" evidence="1">
    <location>
        <begin position="107"/>
        <end position="116"/>
    </location>
</feature>
<evidence type="ECO:0000256" key="1">
    <source>
        <dbReference type="SAM" id="MobiDB-lite"/>
    </source>
</evidence>
<dbReference type="Proteomes" id="UP001280581">
    <property type="component" value="Unassembled WGS sequence"/>
</dbReference>
<feature type="compositionally biased region" description="Acidic residues" evidence="1">
    <location>
        <begin position="139"/>
        <end position="149"/>
    </location>
</feature>
<proteinExistence type="predicted"/>
<reference evidence="2 3" key="1">
    <citation type="submission" date="2021-02" db="EMBL/GenBank/DDBJ databases">
        <title>Genome assembly of Pseudopithomyces chartarum.</title>
        <authorList>
            <person name="Jauregui R."/>
            <person name="Singh J."/>
            <person name="Voisey C."/>
        </authorList>
    </citation>
    <scope>NUCLEOTIDE SEQUENCE [LARGE SCALE GENOMIC DNA]</scope>
    <source>
        <strain evidence="2 3">AGR01</strain>
    </source>
</reference>
<protein>
    <submittedName>
        <fullName evidence="2">Uncharacterized protein</fullName>
    </submittedName>
</protein>
<dbReference type="AlphaFoldDB" id="A0AAN6M3M6"/>
<feature type="compositionally biased region" description="Polar residues" evidence="1">
    <location>
        <begin position="67"/>
        <end position="102"/>
    </location>
</feature>
<sequence>MIPKKVLKAIGKVLKHNGSHADHHLRNLMQEIERHLTQNPLEGNKNATTEKVQHPTVRSNEVHKLPSLSSNATIAKSNQVNRMMSSSDNTKISVATTESRPPTSDVACEKERVERNRVRKGRYIESEEDESTDSTGSEGGDDLDDDDYTNDSNNVYMGARQRERLPRNLYVQTESKYRAKTLAR</sequence>
<gene>
    <name evidence="2" type="ORF">GRF29_19g2537546</name>
</gene>
<evidence type="ECO:0000313" key="2">
    <source>
        <dbReference type="EMBL" id="KAK3215193.1"/>
    </source>
</evidence>
<comment type="caution">
    <text evidence="2">The sequence shown here is derived from an EMBL/GenBank/DDBJ whole genome shotgun (WGS) entry which is preliminary data.</text>
</comment>
<feature type="compositionally biased region" description="Polar residues" evidence="1">
    <location>
        <begin position="41"/>
        <end position="50"/>
    </location>
</feature>
<accession>A0AAN6M3M6</accession>
<keyword evidence="3" id="KW-1185">Reference proteome</keyword>